<reference evidence="4 5" key="1">
    <citation type="submission" date="2018-01" db="EMBL/GenBank/DDBJ databases">
        <title>Draft genome of the strawberry crown rot pathogen Phytophthora cactorum.</title>
        <authorList>
            <person name="Armitage A.D."/>
            <person name="Lysoe E."/>
            <person name="Nellist C.F."/>
            <person name="Harrison R.J."/>
            <person name="Brurberg M.B."/>
        </authorList>
    </citation>
    <scope>NUCLEOTIDE SEQUENCE [LARGE SCALE GENOMIC DNA]</scope>
    <source>
        <strain evidence="4 5">10300</strain>
    </source>
</reference>
<organism evidence="4 5">
    <name type="scientific">Phytophthora cactorum</name>
    <dbReference type="NCBI Taxonomy" id="29920"/>
    <lineage>
        <taxon>Eukaryota</taxon>
        <taxon>Sar</taxon>
        <taxon>Stramenopiles</taxon>
        <taxon>Oomycota</taxon>
        <taxon>Peronosporomycetes</taxon>
        <taxon>Peronosporales</taxon>
        <taxon>Peronosporaceae</taxon>
        <taxon>Phytophthora</taxon>
    </lineage>
</organism>
<proteinExistence type="predicted"/>
<dbReference type="OrthoDB" id="10404988at2759"/>
<reference evidence="1" key="2">
    <citation type="submission" date="2018-10" db="EMBL/GenBank/DDBJ databases">
        <title>Effector identification in a new, highly contiguous assembly of the strawberry crown rot pathogen Phytophthora cactorum.</title>
        <authorList>
            <person name="Armitage A.D."/>
            <person name="Nellist C.F."/>
            <person name="Bates H."/>
            <person name="Vickerstaff R.J."/>
            <person name="Harrison R.J."/>
        </authorList>
    </citation>
    <scope>NUCLEOTIDE SEQUENCE</scope>
    <source>
        <strain evidence="1">15-7</strain>
        <strain evidence="2">P415</strain>
        <strain evidence="3">P421</strain>
    </source>
</reference>
<evidence type="ECO:0000313" key="2">
    <source>
        <dbReference type="EMBL" id="KAG2975974.1"/>
    </source>
</evidence>
<dbReference type="Proteomes" id="UP000251314">
    <property type="component" value="Unassembled WGS sequence"/>
</dbReference>
<evidence type="ECO:0000313" key="5">
    <source>
        <dbReference type="Proteomes" id="UP000251314"/>
    </source>
</evidence>
<dbReference type="AlphaFoldDB" id="A0A329RRU7"/>
<evidence type="ECO:0000313" key="1">
    <source>
        <dbReference type="EMBL" id="KAG2847859.1"/>
    </source>
</evidence>
<keyword evidence="5" id="KW-1185">Reference proteome</keyword>
<name>A0A329RRU7_9STRA</name>
<dbReference type="VEuPathDB" id="FungiDB:PC110_g16131"/>
<dbReference type="EMBL" id="MJFZ01000560">
    <property type="protein sequence ID" value="RAW27467.1"/>
    <property type="molecule type" value="Genomic_DNA"/>
</dbReference>
<evidence type="ECO:0000313" key="3">
    <source>
        <dbReference type="EMBL" id="KAG3213910.1"/>
    </source>
</evidence>
<gene>
    <name evidence="4" type="ORF">PC110_g16131</name>
    <name evidence="1" type="ORF">PC113_g17679</name>
    <name evidence="2" type="ORF">PC118_g13645</name>
    <name evidence="3" type="ORF">PC129_g15162</name>
</gene>
<sequence>MTKFKTVKAETSRLEILPILNSNAYVFVRDVDSPSDISIFRSVFVHFLVEATKQFTSLAATPSVARATYWAHRASPLIIPATASSEMKQVGRWRGPISHLLLKRTTWKTRWQANSTSKSYRLAELTIALKKMRNGMGQTHCKVCCVGK</sequence>
<protein>
    <submittedName>
        <fullName evidence="4">Uncharacterized protein</fullName>
    </submittedName>
</protein>
<dbReference type="EMBL" id="RCMV01000687">
    <property type="protein sequence ID" value="KAG3213910.1"/>
    <property type="molecule type" value="Genomic_DNA"/>
</dbReference>
<comment type="caution">
    <text evidence="4">The sequence shown here is derived from an EMBL/GenBank/DDBJ whole genome shotgun (WGS) entry which is preliminary data.</text>
</comment>
<dbReference type="EMBL" id="RCML01000476">
    <property type="protein sequence ID" value="KAG2975974.1"/>
    <property type="molecule type" value="Genomic_DNA"/>
</dbReference>
<dbReference type="Proteomes" id="UP000697107">
    <property type="component" value="Unassembled WGS sequence"/>
</dbReference>
<evidence type="ECO:0000313" key="4">
    <source>
        <dbReference type="EMBL" id="RAW27467.1"/>
    </source>
</evidence>
<accession>A0A329RRU7</accession>
<dbReference type="Proteomes" id="UP000735874">
    <property type="component" value="Unassembled WGS sequence"/>
</dbReference>
<dbReference type="Proteomes" id="UP000760860">
    <property type="component" value="Unassembled WGS sequence"/>
</dbReference>
<dbReference type="EMBL" id="RCMG01000778">
    <property type="protein sequence ID" value="KAG2847859.1"/>
    <property type="molecule type" value="Genomic_DNA"/>
</dbReference>